<evidence type="ECO:0000313" key="1">
    <source>
        <dbReference type="EMBL" id="KAL1395438.1"/>
    </source>
</evidence>
<name>A0ABD1D723_CULPP</name>
<reference evidence="1 2" key="1">
    <citation type="submission" date="2024-05" db="EMBL/GenBank/DDBJ databases">
        <title>Culex pipiens pipiens assembly and annotation.</title>
        <authorList>
            <person name="Alout H."/>
            <person name="Durand T."/>
        </authorList>
    </citation>
    <scope>NUCLEOTIDE SEQUENCE [LARGE SCALE GENOMIC DNA]</scope>
    <source>
        <strain evidence="1">HA-2024</strain>
        <tissue evidence="1">Whole body</tissue>
    </source>
</reference>
<dbReference type="AlphaFoldDB" id="A0ABD1D723"/>
<accession>A0ABD1D723</accession>
<comment type="caution">
    <text evidence="1">The sequence shown here is derived from an EMBL/GenBank/DDBJ whole genome shotgun (WGS) entry which is preliminary data.</text>
</comment>
<evidence type="ECO:0000313" key="2">
    <source>
        <dbReference type="Proteomes" id="UP001562425"/>
    </source>
</evidence>
<protein>
    <submittedName>
        <fullName evidence="1">Uncharacterized protein</fullName>
    </submittedName>
</protein>
<proteinExistence type="predicted"/>
<dbReference type="Proteomes" id="UP001562425">
    <property type="component" value="Unassembled WGS sequence"/>
</dbReference>
<dbReference type="EMBL" id="JBEHCU010007145">
    <property type="protein sequence ID" value="KAL1395438.1"/>
    <property type="molecule type" value="Genomic_DNA"/>
</dbReference>
<gene>
    <name evidence="1" type="ORF">pipiens_011252</name>
</gene>
<keyword evidence="2" id="KW-1185">Reference proteome</keyword>
<sequence>MGCRLRRRIVTDAVSKSAPGEYSSTVNVNENILQNMYVRAVFRERMCTADRNDRLQTLPVVRLFASAV</sequence>
<organism evidence="1 2">
    <name type="scientific">Culex pipiens pipiens</name>
    <name type="common">Northern house mosquito</name>
    <dbReference type="NCBI Taxonomy" id="38569"/>
    <lineage>
        <taxon>Eukaryota</taxon>
        <taxon>Metazoa</taxon>
        <taxon>Ecdysozoa</taxon>
        <taxon>Arthropoda</taxon>
        <taxon>Hexapoda</taxon>
        <taxon>Insecta</taxon>
        <taxon>Pterygota</taxon>
        <taxon>Neoptera</taxon>
        <taxon>Endopterygota</taxon>
        <taxon>Diptera</taxon>
        <taxon>Nematocera</taxon>
        <taxon>Culicoidea</taxon>
        <taxon>Culicidae</taxon>
        <taxon>Culicinae</taxon>
        <taxon>Culicini</taxon>
        <taxon>Culex</taxon>
        <taxon>Culex</taxon>
    </lineage>
</organism>